<feature type="transmembrane region" description="Helical" evidence="2">
    <location>
        <begin position="66"/>
        <end position="87"/>
    </location>
</feature>
<dbReference type="EMBL" id="JADCUA010000016">
    <property type="protein sequence ID" value="KAH9834087.1"/>
    <property type="molecule type" value="Genomic_DNA"/>
</dbReference>
<keyword evidence="2" id="KW-1133">Transmembrane helix</keyword>
<keyword evidence="4" id="KW-1185">Reference proteome</keyword>
<reference evidence="3 4" key="1">
    <citation type="journal article" date="2021" name="Environ. Microbiol.">
        <title>Gene family expansions and transcriptome signatures uncover fungal adaptations to wood decay.</title>
        <authorList>
            <person name="Hage H."/>
            <person name="Miyauchi S."/>
            <person name="Viragh M."/>
            <person name="Drula E."/>
            <person name="Min B."/>
            <person name="Chaduli D."/>
            <person name="Navarro D."/>
            <person name="Favel A."/>
            <person name="Norest M."/>
            <person name="Lesage-Meessen L."/>
            <person name="Balint B."/>
            <person name="Merenyi Z."/>
            <person name="de Eugenio L."/>
            <person name="Morin E."/>
            <person name="Martinez A.T."/>
            <person name="Baldrian P."/>
            <person name="Stursova M."/>
            <person name="Martinez M.J."/>
            <person name="Novotny C."/>
            <person name="Magnuson J.K."/>
            <person name="Spatafora J.W."/>
            <person name="Maurice S."/>
            <person name="Pangilinan J."/>
            <person name="Andreopoulos W."/>
            <person name="LaButti K."/>
            <person name="Hundley H."/>
            <person name="Na H."/>
            <person name="Kuo A."/>
            <person name="Barry K."/>
            <person name="Lipzen A."/>
            <person name="Henrissat B."/>
            <person name="Riley R."/>
            <person name="Ahrendt S."/>
            <person name="Nagy L.G."/>
            <person name="Grigoriev I.V."/>
            <person name="Martin F."/>
            <person name="Rosso M.N."/>
        </authorList>
    </citation>
    <scope>NUCLEOTIDE SEQUENCE [LARGE SCALE GENOMIC DNA]</scope>
    <source>
        <strain evidence="3 4">CIRM-BRFM 1785</strain>
    </source>
</reference>
<comment type="caution">
    <text evidence="3">The sequence shown here is derived from an EMBL/GenBank/DDBJ whole genome shotgun (WGS) entry which is preliminary data.</text>
</comment>
<evidence type="ECO:0000313" key="3">
    <source>
        <dbReference type="EMBL" id="KAH9834087.1"/>
    </source>
</evidence>
<accession>A0ABQ8KA79</accession>
<feature type="region of interest" description="Disordered" evidence="1">
    <location>
        <begin position="186"/>
        <end position="303"/>
    </location>
</feature>
<gene>
    <name evidence="3" type="ORF">C8Q71DRAFT_159973</name>
</gene>
<keyword evidence="2" id="KW-0472">Membrane</keyword>
<evidence type="ECO:0000256" key="1">
    <source>
        <dbReference type="SAM" id="MobiDB-lite"/>
    </source>
</evidence>
<sequence length="430" mass="48102">MSRRTRWHYAAWSALCTFSADMSSHMRSPLCSMSRCWTKTSSTRLRSAHHTLLYPPMEHSLTPLEYISYCCTIFSTVLIAYASFAWLRRPSKRTRVRPNYAFSASTRIRRQGPTILEFAARVPPGNGAEPTVVRVFRKSMQTNDVKVKDEGSERTKYDHAITRAEDGAPLDPLHMFALHAAIMDSGPRNSQRAESHPRQKASGSSMIARASLPPPATGRSSSTPPTATRATLRTSSRSSSCAPPSSLPLEHTTSVSHRSEQPTPNYQSTSMTRSTSRQSTPGPKKVTRSTSRQSTPGPKKHVRIMVPTDRDGDLLVLEKRRRVIRDTNSSLFTEWFETESQEPLIAPPQLHPSCNVKIGDLYLNSSDDEVHVWIRTTDGDADEGEPEYWKAITVGYVRDDGRRLTLTATLKVPSWVGKSWGSKRMAAQSR</sequence>
<keyword evidence="2" id="KW-0812">Transmembrane</keyword>
<dbReference type="GeneID" id="71997408"/>
<protein>
    <submittedName>
        <fullName evidence="3">Uncharacterized protein</fullName>
    </submittedName>
</protein>
<evidence type="ECO:0000256" key="2">
    <source>
        <dbReference type="SAM" id="Phobius"/>
    </source>
</evidence>
<dbReference type="RefSeq" id="XP_047776743.1">
    <property type="nucleotide sequence ID" value="XM_047916676.1"/>
</dbReference>
<organism evidence="3 4">
    <name type="scientific">Rhodofomes roseus</name>
    <dbReference type="NCBI Taxonomy" id="34475"/>
    <lineage>
        <taxon>Eukaryota</taxon>
        <taxon>Fungi</taxon>
        <taxon>Dikarya</taxon>
        <taxon>Basidiomycota</taxon>
        <taxon>Agaricomycotina</taxon>
        <taxon>Agaricomycetes</taxon>
        <taxon>Polyporales</taxon>
        <taxon>Rhodofomes</taxon>
    </lineage>
</organism>
<dbReference type="Proteomes" id="UP000814176">
    <property type="component" value="Unassembled WGS sequence"/>
</dbReference>
<name>A0ABQ8KA79_9APHY</name>
<proteinExistence type="predicted"/>
<evidence type="ECO:0000313" key="4">
    <source>
        <dbReference type="Proteomes" id="UP000814176"/>
    </source>
</evidence>
<feature type="compositionally biased region" description="Polar residues" evidence="1">
    <location>
        <begin position="251"/>
        <end position="266"/>
    </location>
</feature>
<feature type="compositionally biased region" description="Low complexity" evidence="1">
    <location>
        <begin position="217"/>
        <end position="249"/>
    </location>
</feature>
<feature type="compositionally biased region" description="Low complexity" evidence="1">
    <location>
        <begin position="267"/>
        <end position="280"/>
    </location>
</feature>